<gene>
    <name evidence="2" type="ORF">HERILL_LOCUS15384</name>
</gene>
<name>A0A7R8Z4K5_HERIL</name>
<dbReference type="AlphaFoldDB" id="A0A7R8Z4K5"/>
<dbReference type="Proteomes" id="UP000594454">
    <property type="component" value="Chromosome 6"/>
</dbReference>
<dbReference type="EMBL" id="LR899014">
    <property type="protein sequence ID" value="CAD7093077.1"/>
    <property type="molecule type" value="Genomic_DNA"/>
</dbReference>
<feature type="compositionally biased region" description="Polar residues" evidence="1">
    <location>
        <begin position="221"/>
        <end position="232"/>
    </location>
</feature>
<dbReference type="OrthoDB" id="196165at2759"/>
<dbReference type="InParanoid" id="A0A7R8Z4K5"/>
<evidence type="ECO:0000313" key="3">
    <source>
        <dbReference type="Proteomes" id="UP000594454"/>
    </source>
</evidence>
<keyword evidence="3" id="KW-1185">Reference proteome</keyword>
<evidence type="ECO:0000313" key="2">
    <source>
        <dbReference type="EMBL" id="CAD7093077.1"/>
    </source>
</evidence>
<organism evidence="2 3">
    <name type="scientific">Hermetia illucens</name>
    <name type="common">Black soldier fly</name>
    <dbReference type="NCBI Taxonomy" id="343691"/>
    <lineage>
        <taxon>Eukaryota</taxon>
        <taxon>Metazoa</taxon>
        <taxon>Ecdysozoa</taxon>
        <taxon>Arthropoda</taxon>
        <taxon>Hexapoda</taxon>
        <taxon>Insecta</taxon>
        <taxon>Pterygota</taxon>
        <taxon>Neoptera</taxon>
        <taxon>Endopterygota</taxon>
        <taxon>Diptera</taxon>
        <taxon>Brachycera</taxon>
        <taxon>Stratiomyomorpha</taxon>
        <taxon>Stratiomyidae</taxon>
        <taxon>Hermetiinae</taxon>
        <taxon>Hermetia</taxon>
    </lineage>
</organism>
<feature type="region of interest" description="Disordered" evidence="1">
    <location>
        <begin position="210"/>
        <end position="242"/>
    </location>
</feature>
<proteinExistence type="predicted"/>
<reference evidence="2 3" key="1">
    <citation type="submission" date="2020-11" db="EMBL/GenBank/DDBJ databases">
        <authorList>
            <person name="Wallbank WR R."/>
            <person name="Pardo Diaz C."/>
            <person name="Kozak K."/>
            <person name="Martin S."/>
            <person name="Jiggins C."/>
            <person name="Moest M."/>
            <person name="Warren A I."/>
            <person name="Generalovic N T."/>
            <person name="Byers J.R.P. K."/>
            <person name="Montejo-Kovacevich G."/>
            <person name="Yen C E."/>
        </authorList>
    </citation>
    <scope>NUCLEOTIDE SEQUENCE [LARGE SCALE GENOMIC DNA]</scope>
</reference>
<evidence type="ECO:0000256" key="1">
    <source>
        <dbReference type="SAM" id="MobiDB-lite"/>
    </source>
</evidence>
<protein>
    <submittedName>
        <fullName evidence="2">Uncharacterized protein</fullName>
    </submittedName>
</protein>
<sequence length="600" mass="67089">MSNLVEMISWNLRSIVETDDFQVVVSSSKILCDIVDEFLVRISANRMGDEQFALKCDFVRQKLEMLLDDLKNEEATEYGSDNLLQLLSGIVRHETPNAVGESSGPSGEDITLETVERQEANANICRNSRILYSNARDALQNRADSVKRAIYDVIDYSEQPQRYQHELSLTLYETLNIPISPSDTPPCLSRFSIPPLDIISSSASAASSAHITPLPRVEPTPSCSKKQKSTGPTRVKSKSKSKRDVDVCMDKFERNLWEQMTARIHGEEIKEYNLHKSEIVIAKQDRKSNVFTRETMTTIDEETCEQSASNEDYAEASGFSSAVGNDNSVSTEVLHIPSESYQRVDLDTVQELAQEKNPEIKIGSKELSKACVSKPSTIDSSRACNEQLCENKHIGFSWKEEGSDGMKQAEPPRKRLPVIKRSKFITKTAIISITQQELIQQKTPKMNIGNKELSKACLSTPSSIDSSSAYNGQLCGDKQIHFPWKEEGSSETKQAKQQKRRLPIIKPFERLPTSPNFPIKTGLISVRLLVNTDTICCAINPLDTDEGFKKKCAVNNYFGIGIGAKTVYHRINVGRNMEHNTVNFSYSRPNCSLPLMSAAP</sequence>
<accession>A0A7R8Z4K5</accession>